<dbReference type="Proteomes" id="UP000318878">
    <property type="component" value="Unassembled WGS sequence"/>
</dbReference>
<protein>
    <submittedName>
        <fullName evidence="3">Esterase</fullName>
    </submittedName>
</protein>
<evidence type="ECO:0000313" key="4">
    <source>
        <dbReference type="Proteomes" id="UP000318878"/>
    </source>
</evidence>
<dbReference type="Pfam" id="PF01738">
    <property type="entry name" value="DLH"/>
    <property type="match status" value="1"/>
</dbReference>
<name>A0A5C5VIG2_9BACT</name>
<dbReference type="InterPro" id="IPR002925">
    <property type="entry name" value="Dienelactn_hydro"/>
</dbReference>
<organism evidence="3 4">
    <name type="scientific">Blastopirellula retiformator</name>
    <dbReference type="NCBI Taxonomy" id="2527970"/>
    <lineage>
        <taxon>Bacteria</taxon>
        <taxon>Pseudomonadati</taxon>
        <taxon>Planctomycetota</taxon>
        <taxon>Planctomycetia</taxon>
        <taxon>Pirellulales</taxon>
        <taxon>Pirellulaceae</taxon>
        <taxon>Blastopirellula</taxon>
    </lineage>
</organism>
<gene>
    <name evidence="3" type="ORF">Enr8_00880</name>
</gene>
<accession>A0A5C5VIG2</accession>
<evidence type="ECO:0000313" key="3">
    <source>
        <dbReference type="EMBL" id="TWT38396.1"/>
    </source>
</evidence>
<dbReference type="PANTHER" id="PTHR43037:SF1">
    <property type="entry name" value="BLL1128 PROTEIN"/>
    <property type="match status" value="1"/>
</dbReference>
<dbReference type="GO" id="GO:0016787">
    <property type="term" value="F:hydrolase activity"/>
    <property type="evidence" value="ECO:0007669"/>
    <property type="project" value="InterPro"/>
</dbReference>
<dbReference type="AlphaFoldDB" id="A0A5C5VIG2"/>
<proteinExistence type="predicted"/>
<sequence>MAADPVSPTQPTPGKQVAQQLEVKLEGQDPEKLGYWIYLPTDYAADGQPKPLMLFLHGAGERGDDLAKVKKHGPPKLVAKQDLPFIIVSPQCSPNVWWNEAEKQEALTQLLTEIEANYNVDPTRIYCTGLSMGGFGAWSLVAKHPHKFAAALPICGGGDPELAKALTSTPLWVFHGEKDHVVPLKRSEEMVEAVNAAGGDVKLTIYPGVDHDSWTQTYENPEVFTWLLSHQLKKDD</sequence>
<keyword evidence="4" id="KW-1185">Reference proteome</keyword>
<feature type="domain" description="Dienelactone hydrolase" evidence="2">
    <location>
        <begin position="103"/>
        <end position="211"/>
    </location>
</feature>
<dbReference type="EMBL" id="SJPF01000001">
    <property type="protein sequence ID" value="TWT38396.1"/>
    <property type="molecule type" value="Genomic_DNA"/>
</dbReference>
<evidence type="ECO:0000259" key="2">
    <source>
        <dbReference type="Pfam" id="PF01738"/>
    </source>
</evidence>
<evidence type="ECO:0000256" key="1">
    <source>
        <dbReference type="ARBA" id="ARBA00022729"/>
    </source>
</evidence>
<reference evidence="3 4" key="1">
    <citation type="submission" date="2019-02" db="EMBL/GenBank/DDBJ databases">
        <title>Deep-cultivation of Planctomycetes and their phenomic and genomic characterization uncovers novel biology.</title>
        <authorList>
            <person name="Wiegand S."/>
            <person name="Jogler M."/>
            <person name="Boedeker C."/>
            <person name="Pinto D."/>
            <person name="Vollmers J."/>
            <person name="Rivas-Marin E."/>
            <person name="Kohn T."/>
            <person name="Peeters S.H."/>
            <person name="Heuer A."/>
            <person name="Rast P."/>
            <person name="Oberbeckmann S."/>
            <person name="Bunk B."/>
            <person name="Jeske O."/>
            <person name="Meyerdierks A."/>
            <person name="Storesund J.E."/>
            <person name="Kallscheuer N."/>
            <person name="Luecker S."/>
            <person name="Lage O.M."/>
            <person name="Pohl T."/>
            <person name="Merkel B.J."/>
            <person name="Hornburger P."/>
            <person name="Mueller R.-W."/>
            <person name="Bruemmer F."/>
            <person name="Labrenz M."/>
            <person name="Spormann A.M."/>
            <person name="Op Den Camp H."/>
            <person name="Overmann J."/>
            <person name="Amann R."/>
            <person name="Jetten M.S.M."/>
            <person name="Mascher T."/>
            <person name="Medema M.H."/>
            <person name="Devos D.P."/>
            <person name="Kaster A.-K."/>
            <person name="Ovreas L."/>
            <person name="Rohde M."/>
            <person name="Galperin M.Y."/>
            <person name="Jogler C."/>
        </authorList>
    </citation>
    <scope>NUCLEOTIDE SEQUENCE [LARGE SCALE GENOMIC DNA]</scope>
    <source>
        <strain evidence="3 4">Enr8</strain>
    </source>
</reference>
<dbReference type="InterPro" id="IPR050955">
    <property type="entry name" value="Plant_Biomass_Hydrol_Est"/>
</dbReference>
<dbReference type="Gene3D" id="3.40.50.1820">
    <property type="entry name" value="alpha/beta hydrolase"/>
    <property type="match status" value="1"/>
</dbReference>
<keyword evidence="1" id="KW-0732">Signal</keyword>
<dbReference type="PANTHER" id="PTHR43037">
    <property type="entry name" value="UNNAMED PRODUCT-RELATED"/>
    <property type="match status" value="1"/>
</dbReference>
<dbReference type="SUPFAM" id="SSF53474">
    <property type="entry name" value="alpha/beta-Hydrolases"/>
    <property type="match status" value="1"/>
</dbReference>
<dbReference type="InterPro" id="IPR029058">
    <property type="entry name" value="AB_hydrolase_fold"/>
</dbReference>
<dbReference type="RefSeq" id="WP_146428657.1">
    <property type="nucleotide sequence ID" value="NZ_SJPF01000001.1"/>
</dbReference>
<comment type="caution">
    <text evidence="3">The sequence shown here is derived from an EMBL/GenBank/DDBJ whole genome shotgun (WGS) entry which is preliminary data.</text>
</comment>
<dbReference type="OrthoDB" id="9764953at2"/>